<reference evidence="3 4" key="1">
    <citation type="submission" date="2015-05" db="EMBL/GenBank/DDBJ databases">
        <title>Genome sequencing and analysis of members of genus Stenotrophomonas.</title>
        <authorList>
            <person name="Patil P.P."/>
            <person name="Midha S."/>
            <person name="Patil P.B."/>
        </authorList>
    </citation>
    <scope>NUCLEOTIDE SEQUENCE [LARGE SCALE GENOMIC DNA]</scope>
    <source>
        <strain evidence="3 4">DSM 21508</strain>
    </source>
</reference>
<evidence type="ECO:0000256" key="2">
    <source>
        <dbReference type="SAM" id="Phobius"/>
    </source>
</evidence>
<proteinExistence type="predicted"/>
<gene>
    <name evidence="3" type="ORF">ABB28_12090</name>
</gene>
<evidence type="ECO:0000256" key="1">
    <source>
        <dbReference type="SAM" id="MobiDB-lite"/>
    </source>
</evidence>
<comment type="caution">
    <text evidence="3">The sequence shown here is derived from an EMBL/GenBank/DDBJ whole genome shotgun (WGS) entry which is preliminary data.</text>
</comment>
<dbReference type="EMBL" id="LDJK01000054">
    <property type="protein sequence ID" value="KRG73194.1"/>
    <property type="molecule type" value="Genomic_DNA"/>
</dbReference>
<protein>
    <submittedName>
        <fullName evidence="3">Pathogenicity-like protein</fullName>
    </submittedName>
</protein>
<feature type="region of interest" description="Disordered" evidence="1">
    <location>
        <begin position="130"/>
        <end position="169"/>
    </location>
</feature>
<keyword evidence="4" id="KW-1185">Reference proteome</keyword>
<dbReference type="AlphaFoldDB" id="A0A0R0D3W1"/>
<organism evidence="3 4">
    <name type="scientific">Stenotrophomonas chelatiphaga</name>
    <dbReference type="NCBI Taxonomy" id="517011"/>
    <lineage>
        <taxon>Bacteria</taxon>
        <taxon>Pseudomonadati</taxon>
        <taxon>Pseudomonadota</taxon>
        <taxon>Gammaproteobacteria</taxon>
        <taxon>Lysobacterales</taxon>
        <taxon>Lysobacteraceae</taxon>
        <taxon>Stenotrophomonas</taxon>
    </lineage>
</organism>
<evidence type="ECO:0000313" key="4">
    <source>
        <dbReference type="Proteomes" id="UP000051386"/>
    </source>
</evidence>
<accession>A0A0R0D3W1</accession>
<feature type="transmembrane region" description="Helical" evidence="2">
    <location>
        <begin position="108"/>
        <end position="126"/>
    </location>
</feature>
<sequence>MRQIFSSQRVETVEGVAELLRSHDIEVRVTDGRTYHSKRRGQFSYLDQSKNIRHPTVWVVRADDQPRAREILRDARLLDTTRRDHPTAEFAFRETEAPSSGRGWAWRIRIALLVVIAGVALFIAMGHRGAEQPAAPAPAPAPQQQPAAPAAPAEEEEVRVRIQPSTSQP</sequence>
<dbReference type="RefSeq" id="WP_057508864.1">
    <property type="nucleotide sequence ID" value="NZ_LDJK01000054.1"/>
</dbReference>
<keyword evidence="2" id="KW-1133">Transmembrane helix</keyword>
<dbReference type="PATRIC" id="fig|517011.3.peg.2319"/>
<name>A0A0R0D3W1_9GAMM</name>
<keyword evidence="2" id="KW-0812">Transmembrane</keyword>
<keyword evidence="2" id="KW-0472">Membrane</keyword>
<evidence type="ECO:0000313" key="3">
    <source>
        <dbReference type="EMBL" id="KRG73194.1"/>
    </source>
</evidence>
<dbReference type="Proteomes" id="UP000051386">
    <property type="component" value="Unassembled WGS sequence"/>
</dbReference>